<dbReference type="GO" id="GO:0051537">
    <property type="term" value="F:2 iron, 2 sulfur cluster binding"/>
    <property type="evidence" value="ECO:0007669"/>
    <property type="project" value="TreeGrafter"/>
</dbReference>
<protein>
    <recommendedName>
        <fullName evidence="4">CDGSH iron sulfur domain 3</fullName>
    </recommendedName>
</protein>
<dbReference type="Proteomes" id="UP000694413">
    <property type="component" value="Unassembled WGS sequence"/>
</dbReference>
<dbReference type="PANTHER" id="PTHR46491:SF3">
    <property type="entry name" value="CDGSH IRON-SULFUR DOMAIN-CONTAINING PROTEIN 3, MITOCHONDRIAL"/>
    <property type="match status" value="1"/>
</dbReference>
<accession>A0A8D2MAR9</accession>
<dbReference type="AlphaFoldDB" id="A0A8D2MAR9"/>
<keyword evidence="3" id="KW-1185">Reference proteome</keyword>
<evidence type="ECO:0000256" key="1">
    <source>
        <dbReference type="SAM" id="MobiDB-lite"/>
    </source>
</evidence>
<name>A0A8D2MAR9_ZONAL</name>
<reference evidence="2" key="1">
    <citation type="submission" date="2025-08" db="UniProtKB">
        <authorList>
            <consortium name="Ensembl"/>
        </authorList>
    </citation>
    <scope>IDENTIFICATION</scope>
</reference>
<dbReference type="Gene3D" id="3.40.5.90">
    <property type="entry name" value="CDGSH iron-sulfur domain, mitoNEET-type"/>
    <property type="match status" value="1"/>
</dbReference>
<evidence type="ECO:0000313" key="3">
    <source>
        <dbReference type="Proteomes" id="UP000694413"/>
    </source>
</evidence>
<dbReference type="Ensembl" id="ENSZALT00000006930.1">
    <property type="protein sequence ID" value="ENSZALP00000004596.1"/>
    <property type="gene ID" value="ENSZALG00000004312.1"/>
</dbReference>
<sequence length="105" mass="11169">MGWDGMGWDGMGWDGMGWDGMGWDGMVTVASGEHPPSPKPLLDAVPVCPQPFCDGSHKKEAPGLSSLLFTPTQTGPALLCGCKRTRSPPYCDGSHREDAVLPPRS</sequence>
<reference evidence="2" key="2">
    <citation type="submission" date="2025-09" db="UniProtKB">
        <authorList>
            <consortium name="Ensembl"/>
        </authorList>
    </citation>
    <scope>IDENTIFICATION</scope>
</reference>
<dbReference type="GO" id="GO:0005739">
    <property type="term" value="C:mitochondrion"/>
    <property type="evidence" value="ECO:0007669"/>
    <property type="project" value="TreeGrafter"/>
</dbReference>
<evidence type="ECO:0000313" key="2">
    <source>
        <dbReference type="Ensembl" id="ENSZALP00000004596.1"/>
    </source>
</evidence>
<organism evidence="2 3">
    <name type="scientific">Zonotrichia albicollis</name>
    <name type="common">White-throated sparrow</name>
    <name type="synonym">Fringilla albicollis</name>
    <dbReference type="NCBI Taxonomy" id="44394"/>
    <lineage>
        <taxon>Eukaryota</taxon>
        <taxon>Metazoa</taxon>
        <taxon>Chordata</taxon>
        <taxon>Craniata</taxon>
        <taxon>Vertebrata</taxon>
        <taxon>Euteleostomi</taxon>
        <taxon>Archelosauria</taxon>
        <taxon>Archosauria</taxon>
        <taxon>Dinosauria</taxon>
        <taxon>Saurischia</taxon>
        <taxon>Theropoda</taxon>
        <taxon>Coelurosauria</taxon>
        <taxon>Aves</taxon>
        <taxon>Neognathae</taxon>
        <taxon>Neoaves</taxon>
        <taxon>Telluraves</taxon>
        <taxon>Australaves</taxon>
        <taxon>Passeriformes</taxon>
        <taxon>Passerellidae</taxon>
        <taxon>Zonotrichia</taxon>
    </lineage>
</organism>
<dbReference type="InterPro" id="IPR052950">
    <property type="entry name" value="CISD"/>
</dbReference>
<feature type="region of interest" description="Disordered" evidence="1">
    <location>
        <begin position="86"/>
        <end position="105"/>
    </location>
</feature>
<proteinExistence type="predicted"/>
<dbReference type="PANTHER" id="PTHR46491">
    <property type="entry name" value="CDGSH IRON SULFUR DOMAIN PROTEIN HOMOLOG"/>
    <property type="match status" value="1"/>
</dbReference>
<dbReference type="InterPro" id="IPR042216">
    <property type="entry name" value="MitoNEET_CISD"/>
</dbReference>
<evidence type="ECO:0008006" key="4">
    <source>
        <dbReference type="Google" id="ProtNLM"/>
    </source>
</evidence>